<dbReference type="AlphaFoldDB" id="A0A2K8KX50"/>
<dbReference type="PANTHER" id="PTHR30100">
    <property type="entry name" value="FATTY ACID/PHOSPHOLIPID SYNTHESIS PROTEIN PLSX"/>
    <property type="match status" value="1"/>
</dbReference>
<organism evidence="11 12">
    <name type="scientific">Mariprofundus aestuarium</name>
    <dbReference type="NCBI Taxonomy" id="1921086"/>
    <lineage>
        <taxon>Bacteria</taxon>
        <taxon>Pseudomonadati</taxon>
        <taxon>Pseudomonadota</taxon>
        <taxon>Candidatius Mariprofundia</taxon>
        <taxon>Mariprofundales</taxon>
        <taxon>Mariprofundaceae</taxon>
        <taxon>Mariprofundus</taxon>
    </lineage>
</organism>
<dbReference type="InterPro" id="IPR003664">
    <property type="entry name" value="FA_synthesis"/>
</dbReference>
<comment type="function">
    <text evidence="10">Catalyzes the reversible formation of acyl-phosphate (acyl-PO(4)) from acyl-[acyl-carrier-protein] (acyl-ACP). This enzyme utilizes acyl-ACP as fatty acyl donor, but not acyl-CoA.</text>
</comment>
<evidence type="ECO:0000256" key="4">
    <source>
        <dbReference type="ARBA" id="ARBA00022679"/>
    </source>
</evidence>
<dbReference type="SUPFAM" id="SSF53659">
    <property type="entry name" value="Isocitrate/Isopropylmalate dehydrogenase-like"/>
    <property type="match status" value="1"/>
</dbReference>
<dbReference type="GO" id="GO:0008654">
    <property type="term" value="P:phospholipid biosynthetic process"/>
    <property type="evidence" value="ECO:0007669"/>
    <property type="project" value="UniProtKB-KW"/>
</dbReference>
<keyword evidence="6 10" id="KW-0594">Phospholipid biosynthesis</keyword>
<evidence type="ECO:0000256" key="6">
    <source>
        <dbReference type="ARBA" id="ARBA00023209"/>
    </source>
</evidence>
<keyword evidence="7 10" id="KW-1208">Phospholipid metabolism</keyword>
<evidence type="ECO:0000256" key="2">
    <source>
        <dbReference type="ARBA" id="ARBA00022490"/>
    </source>
</evidence>
<keyword evidence="3 10" id="KW-0444">Lipid biosynthesis</keyword>
<evidence type="ECO:0000256" key="7">
    <source>
        <dbReference type="ARBA" id="ARBA00023264"/>
    </source>
</evidence>
<dbReference type="GO" id="GO:0005737">
    <property type="term" value="C:cytoplasm"/>
    <property type="evidence" value="ECO:0007669"/>
    <property type="project" value="UniProtKB-SubCell"/>
</dbReference>
<reference evidence="11 12" key="1">
    <citation type="submission" date="2016-12" db="EMBL/GenBank/DDBJ databases">
        <title>Isolation and genomic insights into novel planktonic Zetaproteobacteria from stratified waters of the Chesapeake Bay.</title>
        <authorList>
            <person name="McAllister S.M."/>
            <person name="Kato S."/>
            <person name="Chan C.S."/>
            <person name="Chiu B.K."/>
            <person name="Field E.K."/>
        </authorList>
    </citation>
    <scope>NUCLEOTIDE SEQUENCE [LARGE SCALE GENOMIC DNA]</scope>
    <source>
        <strain evidence="11 12">CP-5</strain>
    </source>
</reference>
<dbReference type="EC" id="2.3.1.274" evidence="8 10"/>
<dbReference type="KEGG" id="maes:Ga0123461_0862"/>
<comment type="subunit">
    <text evidence="9 10">Homodimer. Probably interacts with PlsY.</text>
</comment>
<comment type="subcellular location">
    <subcellularLocation>
        <location evidence="10">Cytoplasm</location>
    </subcellularLocation>
    <text evidence="10">Associated with the membrane possibly through PlsY.</text>
</comment>
<keyword evidence="5 10" id="KW-0443">Lipid metabolism</keyword>
<dbReference type="EMBL" id="CP018799">
    <property type="protein sequence ID" value="ATX79282.1"/>
    <property type="molecule type" value="Genomic_DNA"/>
</dbReference>
<comment type="catalytic activity">
    <reaction evidence="1 10">
        <text>a fatty acyl-[ACP] + phosphate = an acyl phosphate + holo-[ACP]</text>
        <dbReference type="Rhea" id="RHEA:42292"/>
        <dbReference type="Rhea" id="RHEA-COMP:9685"/>
        <dbReference type="Rhea" id="RHEA-COMP:14125"/>
        <dbReference type="ChEBI" id="CHEBI:43474"/>
        <dbReference type="ChEBI" id="CHEBI:59918"/>
        <dbReference type="ChEBI" id="CHEBI:64479"/>
        <dbReference type="ChEBI" id="CHEBI:138651"/>
        <dbReference type="EC" id="2.3.1.274"/>
    </reaction>
</comment>
<evidence type="ECO:0000256" key="3">
    <source>
        <dbReference type="ARBA" id="ARBA00022516"/>
    </source>
</evidence>
<name>A0A2K8KX50_MARES</name>
<evidence type="ECO:0000256" key="10">
    <source>
        <dbReference type="HAMAP-Rule" id="MF_00019"/>
    </source>
</evidence>
<dbReference type="PIRSF" id="PIRSF002465">
    <property type="entry name" value="Phsphlp_syn_PlsX"/>
    <property type="match status" value="1"/>
</dbReference>
<evidence type="ECO:0000313" key="11">
    <source>
        <dbReference type="EMBL" id="ATX79282.1"/>
    </source>
</evidence>
<keyword evidence="2 10" id="KW-0963">Cytoplasm</keyword>
<dbReference type="Proteomes" id="UP000231701">
    <property type="component" value="Chromosome"/>
</dbReference>
<dbReference type="PANTHER" id="PTHR30100:SF1">
    <property type="entry name" value="PHOSPHATE ACYLTRANSFERASE"/>
    <property type="match status" value="1"/>
</dbReference>
<protein>
    <recommendedName>
        <fullName evidence="8 10">Phosphate acyltransferase</fullName>
        <ecNumber evidence="8 10">2.3.1.274</ecNumber>
    </recommendedName>
    <alternativeName>
        <fullName evidence="10">Acyl-ACP phosphotransacylase</fullName>
    </alternativeName>
    <alternativeName>
        <fullName evidence="10">Acyl-[acyl-carrier-protein]--phosphate acyltransferase</fullName>
    </alternativeName>
    <alternativeName>
        <fullName evidence="10">Phosphate-acyl-ACP acyltransferase</fullName>
    </alternativeName>
</protein>
<evidence type="ECO:0000256" key="5">
    <source>
        <dbReference type="ARBA" id="ARBA00023098"/>
    </source>
</evidence>
<gene>
    <name evidence="10" type="primary">plsX</name>
    <name evidence="11" type="ORF">Ga0123461_0862</name>
</gene>
<evidence type="ECO:0000256" key="1">
    <source>
        <dbReference type="ARBA" id="ARBA00001232"/>
    </source>
</evidence>
<comment type="similarity">
    <text evidence="10">Belongs to the PlsX family.</text>
</comment>
<dbReference type="RefSeq" id="WP_232710358.1">
    <property type="nucleotide sequence ID" value="NZ_CP018799.1"/>
</dbReference>
<sequence length="353" mass="37116">MPEPDHTTSEGDRDIRILVDGHGGDSAPTMVLDALEMVLSPKFAAQFSASLAFGVVGQEEVLSPLLRERGIENRISLVAATDVIEMCDSPSHALRRKKDSSIHVGARLVRDGSWDALVSAGNTGALMAISKVVLKTLPGIDRPAIASMIPAVNDGCTLMLDAGANSECTSDHLIQFAIMGSCYMQATEGLSAPRVGLLNIGSEDIKGTDVIKLTSTKLAETDLNYIGNVEGTDLFGNDVDVVVCDGFVGNVALKTMEGTARFLASSMRKELTSSLVSKAGALLARSALNRFKDRVNPGKYNGAPLLGLNGIVVKSHGGADAEAFVSAIAVACKEVDANLTDRITQSVQEMVEA</sequence>
<keyword evidence="12" id="KW-1185">Reference proteome</keyword>
<dbReference type="Pfam" id="PF02504">
    <property type="entry name" value="FA_synthesis"/>
    <property type="match status" value="1"/>
</dbReference>
<dbReference type="NCBIfam" id="TIGR00182">
    <property type="entry name" value="plsX"/>
    <property type="match status" value="1"/>
</dbReference>
<dbReference type="GO" id="GO:0043811">
    <property type="term" value="F:phosphate:acyl-[acyl carrier protein] acyltransferase activity"/>
    <property type="evidence" value="ECO:0007669"/>
    <property type="project" value="UniProtKB-UniRule"/>
</dbReference>
<evidence type="ECO:0000256" key="8">
    <source>
        <dbReference type="ARBA" id="ARBA00024069"/>
    </source>
</evidence>
<keyword evidence="4 10" id="KW-0808">Transferase</keyword>
<evidence type="ECO:0000256" key="9">
    <source>
        <dbReference type="ARBA" id="ARBA00046608"/>
    </source>
</evidence>
<dbReference type="InterPro" id="IPR012281">
    <property type="entry name" value="Phospholipid_synth_PlsX-like"/>
</dbReference>
<dbReference type="Gene3D" id="3.40.718.10">
    <property type="entry name" value="Isopropylmalate Dehydrogenase"/>
    <property type="match status" value="1"/>
</dbReference>
<dbReference type="UniPathway" id="UPA00085"/>
<dbReference type="GO" id="GO:0006633">
    <property type="term" value="P:fatty acid biosynthetic process"/>
    <property type="evidence" value="ECO:0007669"/>
    <property type="project" value="UniProtKB-UniRule"/>
</dbReference>
<proteinExistence type="inferred from homology"/>
<comment type="pathway">
    <text evidence="10">Lipid metabolism; phospholipid metabolism.</text>
</comment>
<accession>A0A2K8KX50</accession>
<keyword evidence="11" id="KW-0012">Acyltransferase</keyword>
<dbReference type="HAMAP" id="MF_00019">
    <property type="entry name" value="PlsX"/>
    <property type="match status" value="1"/>
</dbReference>
<evidence type="ECO:0000313" key="12">
    <source>
        <dbReference type="Proteomes" id="UP000231701"/>
    </source>
</evidence>